<reference evidence="1" key="1">
    <citation type="submission" date="2014-12" db="EMBL/GenBank/DDBJ databases">
        <title>Insight into the proteome of Arion vulgaris.</title>
        <authorList>
            <person name="Aradska J."/>
            <person name="Bulat T."/>
            <person name="Smidak R."/>
            <person name="Sarate P."/>
            <person name="Gangsoo J."/>
            <person name="Sialana F."/>
            <person name="Bilban M."/>
            <person name="Lubec G."/>
        </authorList>
    </citation>
    <scope>NUCLEOTIDE SEQUENCE</scope>
    <source>
        <tissue evidence="1">Skin</tissue>
    </source>
</reference>
<proteinExistence type="predicted"/>
<feature type="non-terminal residue" evidence="1">
    <location>
        <position position="1"/>
    </location>
</feature>
<sequence length="82" mass="9254">QSKRFQYQIVRQKEGPSPITYSVKDIATTSPAITSCFRSKIPRFKGPQINVSESCHSLNTAQNQIPDSTMRQVYGLFFTAII</sequence>
<protein>
    <submittedName>
        <fullName evidence="1">Uncharacterized protein</fullName>
    </submittedName>
</protein>
<name>A0A0B7C3Q4_9EUPU</name>
<evidence type="ECO:0000313" key="1">
    <source>
        <dbReference type="EMBL" id="CEK99065.1"/>
    </source>
</evidence>
<accession>A0A0B7C3Q4</accession>
<gene>
    <name evidence="1" type="primary">ORF220310</name>
</gene>
<dbReference type="EMBL" id="HACG01052194">
    <property type="protein sequence ID" value="CEK99065.1"/>
    <property type="molecule type" value="Transcribed_RNA"/>
</dbReference>
<dbReference type="AlphaFoldDB" id="A0A0B7C3Q4"/>
<organism evidence="1">
    <name type="scientific">Arion vulgaris</name>
    <dbReference type="NCBI Taxonomy" id="1028688"/>
    <lineage>
        <taxon>Eukaryota</taxon>
        <taxon>Metazoa</taxon>
        <taxon>Spiralia</taxon>
        <taxon>Lophotrochozoa</taxon>
        <taxon>Mollusca</taxon>
        <taxon>Gastropoda</taxon>
        <taxon>Heterobranchia</taxon>
        <taxon>Euthyneura</taxon>
        <taxon>Panpulmonata</taxon>
        <taxon>Eupulmonata</taxon>
        <taxon>Stylommatophora</taxon>
        <taxon>Helicina</taxon>
        <taxon>Arionoidea</taxon>
        <taxon>Arionidae</taxon>
        <taxon>Arion</taxon>
    </lineage>
</organism>